<accession>A0A813IUL9</accession>
<evidence type="ECO:0000313" key="2">
    <source>
        <dbReference type="EMBL" id="CAE8656324.1"/>
    </source>
</evidence>
<evidence type="ECO:0000256" key="1">
    <source>
        <dbReference type="SAM" id="SignalP"/>
    </source>
</evidence>
<keyword evidence="1" id="KW-0732">Signal</keyword>
<feature type="chain" id="PRO_5032884893" description="Amine oxidase" evidence="1">
    <location>
        <begin position="17"/>
        <end position="483"/>
    </location>
</feature>
<evidence type="ECO:0008006" key="4">
    <source>
        <dbReference type="Google" id="ProtNLM"/>
    </source>
</evidence>
<proteinExistence type="predicted"/>
<organism evidence="2 3">
    <name type="scientific">Polarella glacialis</name>
    <name type="common">Dinoflagellate</name>
    <dbReference type="NCBI Taxonomy" id="89957"/>
    <lineage>
        <taxon>Eukaryota</taxon>
        <taxon>Sar</taxon>
        <taxon>Alveolata</taxon>
        <taxon>Dinophyceae</taxon>
        <taxon>Suessiales</taxon>
        <taxon>Suessiaceae</taxon>
        <taxon>Polarella</taxon>
    </lineage>
</organism>
<dbReference type="Proteomes" id="UP000626109">
    <property type="component" value="Unassembled WGS sequence"/>
</dbReference>
<sequence>MALAAACLVPAVLWYAQPGYLTTSSATRGLRTQLGASSTSVALDDLPPAAKAWADANFVDESKELAAHPFPFAPQELVARAKRILALNIGFPGEVGGLMAEDFEFAGPVVGPLSKKAYLDAIKGFDLLKFFPDSNFEMYDFRVDPFEPNRVWFTSRGKGTQTGSSKDSPFFSKATGKSYVNPPQACSFTFNEQGLVNQYTIGYVMDRRVGNTGVVQLDGTQRSTAASTSDALDDLPPAAKAWAAANFVDESKEFAAHPFPFAPQELVARSKRILALNIGFPGEEGGLMAEDFEFAGPVVGPLSKQAYLGSIKSFGFNTFFPDAVFEMYDFRVDPFEPNRVWFTSRGTGTQTGSSKDSPFFKEATGKSYVNPPQACSFTFNEQGLVNQYTIGYVMDRRVGNTGGLGGLYGILYAIGKPFPFPEAQPHKPSLRMRLFNKLGRYMAEQKAKKEAKEASDVQPKLHSHVTTATGLRSVWDWLPCGSL</sequence>
<dbReference type="Gene3D" id="3.10.450.50">
    <property type="match status" value="2"/>
</dbReference>
<feature type="signal peptide" evidence="1">
    <location>
        <begin position="1"/>
        <end position="16"/>
    </location>
</feature>
<gene>
    <name evidence="2" type="ORF">PGLA2088_LOCUS12117</name>
</gene>
<comment type="caution">
    <text evidence="2">The sequence shown here is derived from an EMBL/GenBank/DDBJ whole genome shotgun (WGS) entry which is preliminary data.</text>
</comment>
<name>A0A813IUL9_POLGL</name>
<evidence type="ECO:0000313" key="3">
    <source>
        <dbReference type="Proteomes" id="UP000626109"/>
    </source>
</evidence>
<reference evidence="2" key="1">
    <citation type="submission" date="2021-02" db="EMBL/GenBank/DDBJ databases">
        <authorList>
            <person name="Dougan E. K."/>
            <person name="Rhodes N."/>
            <person name="Thang M."/>
            <person name="Chan C."/>
        </authorList>
    </citation>
    <scope>NUCLEOTIDE SEQUENCE</scope>
</reference>
<protein>
    <recommendedName>
        <fullName evidence="4">Amine oxidase</fullName>
    </recommendedName>
</protein>
<dbReference type="EMBL" id="CAJNNW010014202">
    <property type="protein sequence ID" value="CAE8656324.1"/>
    <property type="molecule type" value="Genomic_DNA"/>
</dbReference>
<dbReference type="AlphaFoldDB" id="A0A813IUL9"/>